<dbReference type="Proteomes" id="UP000821845">
    <property type="component" value="Chromosome 5"/>
</dbReference>
<protein>
    <submittedName>
        <fullName evidence="1">Uncharacterized protein</fullName>
    </submittedName>
</protein>
<name>A0ACB7S6K6_HYAAI</name>
<organism evidence="1 2">
    <name type="scientific">Hyalomma asiaticum</name>
    <name type="common">Tick</name>
    <dbReference type="NCBI Taxonomy" id="266040"/>
    <lineage>
        <taxon>Eukaryota</taxon>
        <taxon>Metazoa</taxon>
        <taxon>Ecdysozoa</taxon>
        <taxon>Arthropoda</taxon>
        <taxon>Chelicerata</taxon>
        <taxon>Arachnida</taxon>
        <taxon>Acari</taxon>
        <taxon>Parasitiformes</taxon>
        <taxon>Ixodida</taxon>
        <taxon>Ixodoidea</taxon>
        <taxon>Ixodidae</taxon>
        <taxon>Hyalomminae</taxon>
        <taxon>Hyalomma</taxon>
    </lineage>
</organism>
<proteinExistence type="predicted"/>
<sequence>MATGSLTASNISLKFPKYITTSIIIGDSQCKYLHNHFDPGRKGTPAFISKPGAKIEDVISLLKFVPETTTSIVLHVGTNDLCQVPAREAFQRYRALLDTIARDCPNIKQVYPTLILPRSTNRRLAISNRPFVERCNREACFFNNLLRRHCRETKGLFFINHGFEWLPSCRVLAADGLHPNFDGVALIASHLHQTLSWSYTRKDTTWRDYSTGHTSDRSAQTSAAATPTIPPVTGAPGPESGAIPKEPRYNLRRTFSAVVQNPTK</sequence>
<dbReference type="EMBL" id="CM023485">
    <property type="protein sequence ID" value="KAH6929681.1"/>
    <property type="molecule type" value="Genomic_DNA"/>
</dbReference>
<evidence type="ECO:0000313" key="1">
    <source>
        <dbReference type="EMBL" id="KAH6929681.1"/>
    </source>
</evidence>
<accession>A0ACB7S6K6</accession>
<evidence type="ECO:0000313" key="2">
    <source>
        <dbReference type="Proteomes" id="UP000821845"/>
    </source>
</evidence>
<keyword evidence="2" id="KW-1185">Reference proteome</keyword>
<reference evidence="1" key="1">
    <citation type="submission" date="2020-05" db="EMBL/GenBank/DDBJ databases">
        <title>Large-scale comparative analyses of tick genomes elucidate their genetic diversity and vector capacities.</title>
        <authorList>
            <person name="Jia N."/>
            <person name="Wang J."/>
            <person name="Shi W."/>
            <person name="Du L."/>
            <person name="Sun Y."/>
            <person name="Zhan W."/>
            <person name="Jiang J."/>
            <person name="Wang Q."/>
            <person name="Zhang B."/>
            <person name="Ji P."/>
            <person name="Sakyi L.B."/>
            <person name="Cui X."/>
            <person name="Yuan T."/>
            <person name="Jiang B."/>
            <person name="Yang W."/>
            <person name="Lam T.T.-Y."/>
            <person name="Chang Q."/>
            <person name="Ding S."/>
            <person name="Wang X."/>
            <person name="Zhu J."/>
            <person name="Ruan X."/>
            <person name="Zhao L."/>
            <person name="Wei J."/>
            <person name="Que T."/>
            <person name="Du C."/>
            <person name="Cheng J."/>
            <person name="Dai P."/>
            <person name="Han X."/>
            <person name="Huang E."/>
            <person name="Gao Y."/>
            <person name="Liu J."/>
            <person name="Shao H."/>
            <person name="Ye R."/>
            <person name="Li L."/>
            <person name="Wei W."/>
            <person name="Wang X."/>
            <person name="Wang C."/>
            <person name="Yang T."/>
            <person name="Huo Q."/>
            <person name="Li W."/>
            <person name="Guo W."/>
            <person name="Chen H."/>
            <person name="Zhou L."/>
            <person name="Ni X."/>
            <person name="Tian J."/>
            <person name="Zhou Y."/>
            <person name="Sheng Y."/>
            <person name="Liu T."/>
            <person name="Pan Y."/>
            <person name="Xia L."/>
            <person name="Li J."/>
            <person name="Zhao F."/>
            <person name="Cao W."/>
        </authorList>
    </citation>
    <scope>NUCLEOTIDE SEQUENCE</scope>
    <source>
        <strain evidence="1">Hyas-2018</strain>
    </source>
</reference>
<comment type="caution">
    <text evidence="1">The sequence shown here is derived from an EMBL/GenBank/DDBJ whole genome shotgun (WGS) entry which is preliminary data.</text>
</comment>
<gene>
    <name evidence="1" type="ORF">HPB50_004739</name>
</gene>